<dbReference type="SUPFAM" id="SSF50630">
    <property type="entry name" value="Acid proteases"/>
    <property type="match status" value="1"/>
</dbReference>
<dbReference type="AlphaFoldDB" id="A0A450YV28"/>
<dbReference type="GO" id="GO:0006508">
    <property type="term" value="P:proteolysis"/>
    <property type="evidence" value="ECO:0007669"/>
    <property type="project" value="UniProtKB-KW"/>
</dbReference>
<gene>
    <name evidence="3" type="ORF">BECKSD772D_GA0070982_10666</name>
    <name evidence="2" type="ORF">BECKSD772E_GA0070983_10537</name>
    <name evidence="1" type="ORF">BECKSD772F_GA0070984_10537</name>
</gene>
<keyword evidence="2" id="KW-0378">Hydrolase</keyword>
<evidence type="ECO:0000313" key="2">
    <source>
        <dbReference type="EMBL" id="VFK45411.1"/>
    </source>
</evidence>
<dbReference type="Gene3D" id="2.40.70.10">
    <property type="entry name" value="Acid Proteases"/>
    <property type="match status" value="1"/>
</dbReference>
<protein>
    <submittedName>
        <fullName evidence="2">Clan AA aspartic protease, AF_0612 family</fullName>
    </submittedName>
</protein>
<dbReference type="Pfam" id="PF13650">
    <property type="entry name" value="Asp_protease_2"/>
    <property type="match status" value="1"/>
</dbReference>
<evidence type="ECO:0000313" key="3">
    <source>
        <dbReference type="EMBL" id="VFK79793.1"/>
    </source>
</evidence>
<keyword evidence="2" id="KW-0645">Protease</keyword>
<dbReference type="EMBL" id="CAADFU010000053">
    <property type="protein sequence ID" value="VFK45411.1"/>
    <property type="molecule type" value="Genomic_DNA"/>
</dbReference>
<sequence length="160" mass="17150">MSKKHAWPRFSDFGALGRKDVADALNRSKEEVMGEVRAMLFAENTLDMSAPGLAIDALVDTGAVMSMLPKDVVDKLGIPVIDRAVVTLANEASEEMDVAGSVTMSIGDRKMFGSCLVGPVKSEPLIGQLVLESLDLVVDCARNALGPRPESPVYPSYKLK</sequence>
<evidence type="ECO:0000313" key="1">
    <source>
        <dbReference type="EMBL" id="VFK40113.1"/>
    </source>
</evidence>
<dbReference type="EMBL" id="CAADFR010000053">
    <property type="protein sequence ID" value="VFK40113.1"/>
    <property type="molecule type" value="Genomic_DNA"/>
</dbReference>
<accession>A0A450YV28</accession>
<name>A0A450YV28_9GAMM</name>
<reference evidence="2" key="1">
    <citation type="submission" date="2019-02" db="EMBL/GenBank/DDBJ databases">
        <authorList>
            <person name="Gruber-Vodicka R. H."/>
            <person name="Seah K. B. B."/>
        </authorList>
    </citation>
    <scope>NUCLEOTIDE SEQUENCE</scope>
    <source>
        <strain evidence="3">BECK_S127</strain>
        <strain evidence="2">BECK_S1320</strain>
        <strain evidence="1">BECK_S1321</strain>
    </source>
</reference>
<proteinExistence type="predicted"/>
<dbReference type="EMBL" id="CAADHB010000066">
    <property type="protein sequence ID" value="VFK79793.1"/>
    <property type="molecule type" value="Genomic_DNA"/>
</dbReference>
<dbReference type="InterPro" id="IPR021109">
    <property type="entry name" value="Peptidase_aspartic_dom_sf"/>
</dbReference>
<organism evidence="2">
    <name type="scientific">Candidatus Kentrum sp. SD</name>
    <dbReference type="NCBI Taxonomy" id="2126332"/>
    <lineage>
        <taxon>Bacteria</taxon>
        <taxon>Pseudomonadati</taxon>
        <taxon>Pseudomonadota</taxon>
        <taxon>Gammaproteobacteria</taxon>
        <taxon>Candidatus Kentrum</taxon>
    </lineage>
</organism>
<dbReference type="GO" id="GO:0008233">
    <property type="term" value="F:peptidase activity"/>
    <property type="evidence" value="ECO:0007669"/>
    <property type="project" value="UniProtKB-KW"/>
</dbReference>